<dbReference type="SUPFAM" id="SSF57903">
    <property type="entry name" value="FYVE/PHD zinc finger"/>
    <property type="match status" value="1"/>
</dbReference>
<reference evidence="7 8" key="3">
    <citation type="journal article" date="2017" name="G3 (Bethesda)">
        <title>Comparative analysis highlights variable genome content of wheat rusts and divergence of the mating loci.</title>
        <authorList>
            <person name="Cuomo C.A."/>
            <person name="Bakkeren G."/>
            <person name="Khalil H.B."/>
            <person name="Panwar V."/>
            <person name="Joly D."/>
            <person name="Linning R."/>
            <person name="Sakthikumar S."/>
            <person name="Song X."/>
            <person name="Adiconis X."/>
            <person name="Fan L."/>
            <person name="Goldberg J.M."/>
            <person name="Levin J.Z."/>
            <person name="Young S."/>
            <person name="Zeng Q."/>
            <person name="Anikster Y."/>
            <person name="Bruce M."/>
            <person name="Wang M."/>
            <person name="Yin C."/>
            <person name="McCallum B."/>
            <person name="Szabo L.J."/>
            <person name="Hulbert S."/>
            <person name="Chen X."/>
            <person name="Fellers J.P."/>
        </authorList>
    </citation>
    <scope>NUCLEOTIDE SEQUENCE</scope>
    <source>
        <strain evidence="8">Isolate 1-1 / race 1 (BBBD)</strain>
        <strain evidence="7">isolate 1-1 / race 1 (BBBD)</strain>
    </source>
</reference>
<evidence type="ECO:0000256" key="2">
    <source>
        <dbReference type="ARBA" id="ARBA00022771"/>
    </source>
</evidence>
<keyword evidence="8" id="KW-1185">Reference proteome</keyword>
<dbReference type="GO" id="GO:0008270">
    <property type="term" value="F:zinc ion binding"/>
    <property type="evidence" value="ECO:0007669"/>
    <property type="project" value="UniProtKB-KW"/>
</dbReference>
<evidence type="ECO:0000313" key="7">
    <source>
        <dbReference type="EnsemblFungi" id="PTTG_06128-t43_1-p1"/>
    </source>
</evidence>
<evidence type="ECO:0000256" key="1">
    <source>
        <dbReference type="ARBA" id="ARBA00022723"/>
    </source>
</evidence>
<dbReference type="VEuPathDB" id="FungiDB:PTTG_06128"/>
<reference evidence="6" key="2">
    <citation type="submission" date="2016-05" db="EMBL/GenBank/DDBJ databases">
        <title>Comparative analysis highlights variable genome content of wheat rusts and divergence of the mating loci.</title>
        <authorList>
            <person name="Cuomo C.A."/>
            <person name="Bakkeren G."/>
            <person name="Szabo L."/>
            <person name="Khalil H."/>
            <person name="Joly D."/>
            <person name="Goldberg J."/>
            <person name="Young S."/>
            <person name="Zeng Q."/>
            <person name="Fellers J."/>
        </authorList>
    </citation>
    <scope>NUCLEOTIDE SEQUENCE [LARGE SCALE GENOMIC DNA]</scope>
    <source>
        <strain evidence="6">1-1 BBBD Race 1</strain>
    </source>
</reference>
<protein>
    <submittedName>
        <fullName evidence="7">FYVE domain-containing protein</fullName>
    </submittedName>
</protein>
<dbReference type="Gene3D" id="3.30.40.10">
    <property type="entry name" value="Zinc/RING finger domain, C3HC4 (zinc finger)"/>
    <property type="match status" value="1"/>
</dbReference>
<feature type="region of interest" description="Disordered" evidence="4">
    <location>
        <begin position="1"/>
        <end position="21"/>
    </location>
</feature>
<evidence type="ECO:0000256" key="4">
    <source>
        <dbReference type="SAM" id="MobiDB-lite"/>
    </source>
</evidence>
<dbReference type="InterPro" id="IPR013083">
    <property type="entry name" value="Znf_RING/FYVE/PHD"/>
</dbReference>
<dbReference type="EMBL" id="ADAS02000064">
    <property type="protein sequence ID" value="OAV92406.1"/>
    <property type="molecule type" value="Genomic_DNA"/>
</dbReference>
<gene>
    <name evidence="6" type="ORF">PTTG_06128</name>
</gene>
<dbReference type="OrthoDB" id="166134at2759"/>
<evidence type="ECO:0000259" key="5">
    <source>
        <dbReference type="Pfam" id="PF01363"/>
    </source>
</evidence>
<dbReference type="EnsemblFungi" id="PTTG_06128-t43_1">
    <property type="protein sequence ID" value="PTTG_06128-t43_1-p1"/>
    <property type="gene ID" value="PTTG_06128"/>
</dbReference>
<organism evidence="6">
    <name type="scientific">Puccinia triticina (isolate 1-1 / race 1 (BBBD))</name>
    <name type="common">Brown leaf rust fungus</name>
    <dbReference type="NCBI Taxonomy" id="630390"/>
    <lineage>
        <taxon>Eukaryota</taxon>
        <taxon>Fungi</taxon>
        <taxon>Dikarya</taxon>
        <taxon>Basidiomycota</taxon>
        <taxon>Pucciniomycotina</taxon>
        <taxon>Pucciniomycetes</taxon>
        <taxon>Pucciniales</taxon>
        <taxon>Pucciniaceae</taxon>
        <taxon>Puccinia</taxon>
    </lineage>
</organism>
<dbReference type="STRING" id="630390.A0A0C4EZ71"/>
<dbReference type="AlphaFoldDB" id="A0A0C4EZ71"/>
<evidence type="ECO:0000256" key="3">
    <source>
        <dbReference type="ARBA" id="ARBA00022833"/>
    </source>
</evidence>
<evidence type="ECO:0000313" key="6">
    <source>
        <dbReference type="EMBL" id="OAV92406.1"/>
    </source>
</evidence>
<keyword evidence="1" id="KW-0479">Metal-binding</keyword>
<evidence type="ECO:0000313" key="8">
    <source>
        <dbReference type="Proteomes" id="UP000005240"/>
    </source>
</evidence>
<dbReference type="InterPro" id="IPR000306">
    <property type="entry name" value="Znf_FYVE"/>
</dbReference>
<sequence>MCLTNLSRNLTPEQEPPQSLATQAIVSKATATTKINLTTSCYNHAQASKAKLIGTIIASNPGAIVSHSHSPLRAQEKKNVRWKDDDNVWQCSFCQTVFCLQIRKHHCRLCAPFVCLSPPPHQPTAPTSIINNKNNAALP</sequence>
<feature type="domain" description="FYVE zinc finger" evidence="5">
    <location>
        <begin position="81"/>
        <end position="117"/>
    </location>
</feature>
<dbReference type="InterPro" id="IPR011011">
    <property type="entry name" value="Znf_FYVE_PHD"/>
</dbReference>
<dbReference type="Pfam" id="PF01363">
    <property type="entry name" value="FYVE"/>
    <property type="match status" value="1"/>
</dbReference>
<keyword evidence="3" id="KW-0862">Zinc</keyword>
<accession>A0A0C4EZ71</accession>
<name>A0A0C4EZ71_PUCT1</name>
<reference evidence="6" key="1">
    <citation type="submission" date="2009-11" db="EMBL/GenBank/DDBJ databases">
        <authorList>
            <consortium name="The Broad Institute Genome Sequencing Platform"/>
            <person name="Ward D."/>
            <person name="Feldgarden M."/>
            <person name="Earl A."/>
            <person name="Young S.K."/>
            <person name="Zeng Q."/>
            <person name="Koehrsen M."/>
            <person name="Alvarado L."/>
            <person name="Berlin A."/>
            <person name="Bochicchio J."/>
            <person name="Borenstein D."/>
            <person name="Chapman S.B."/>
            <person name="Chen Z."/>
            <person name="Engels R."/>
            <person name="Freedman E."/>
            <person name="Gellesch M."/>
            <person name="Goldberg J."/>
            <person name="Griggs A."/>
            <person name="Gujja S."/>
            <person name="Heilman E."/>
            <person name="Heiman D."/>
            <person name="Hepburn T."/>
            <person name="Howarth C."/>
            <person name="Jen D."/>
            <person name="Larson L."/>
            <person name="Lewis B."/>
            <person name="Mehta T."/>
            <person name="Park D."/>
            <person name="Pearson M."/>
            <person name="Roberts A."/>
            <person name="Saif S."/>
            <person name="Shea T."/>
            <person name="Shenoy N."/>
            <person name="Sisk P."/>
            <person name="Stolte C."/>
            <person name="Sykes S."/>
            <person name="Thomson T."/>
            <person name="Walk T."/>
            <person name="White J."/>
            <person name="Yandava C."/>
            <person name="Izard J."/>
            <person name="Baranova O.V."/>
            <person name="Blanton J.M."/>
            <person name="Tanner A.C."/>
            <person name="Dewhirst F.E."/>
            <person name="Haas B."/>
            <person name="Nusbaum C."/>
            <person name="Birren B."/>
        </authorList>
    </citation>
    <scope>NUCLEOTIDE SEQUENCE [LARGE SCALE GENOMIC DNA]</scope>
    <source>
        <strain evidence="6">1-1 BBBD Race 1</strain>
    </source>
</reference>
<keyword evidence="2" id="KW-0863">Zinc-finger</keyword>
<proteinExistence type="predicted"/>
<reference evidence="7" key="4">
    <citation type="submission" date="2025-05" db="UniProtKB">
        <authorList>
            <consortium name="EnsemblFungi"/>
        </authorList>
    </citation>
    <scope>IDENTIFICATION</scope>
    <source>
        <strain evidence="7">isolate 1-1 / race 1 (BBBD)</strain>
    </source>
</reference>
<dbReference type="Proteomes" id="UP000005240">
    <property type="component" value="Unassembled WGS sequence"/>
</dbReference>